<protein>
    <submittedName>
        <fullName evidence="1">Uncharacterized protein</fullName>
    </submittedName>
</protein>
<proteinExistence type="predicted"/>
<evidence type="ECO:0000313" key="2">
    <source>
        <dbReference type="Proteomes" id="UP000499080"/>
    </source>
</evidence>
<dbReference type="EMBL" id="BGPR01000530">
    <property type="protein sequence ID" value="GBM25003.1"/>
    <property type="molecule type" value="Genomic_DNA"/>
</dbReference>
<dbReference type="AlphaFoldDB" id="A0A4Y2E779"/>
<sequence length="85" mass="9954">MSLGLWKVKCWDNESALEIQTSLDQNECNDVDGKMEFQGLSDSCEVVQRRKEEVSLAANRGAQRHRRRKKKINERRCSEKLFKVL</sequence>
<name>A0A4Y2E779_ARAVE</name>
<dbReference type="Proteomes" id="UP000499080">
    <property type="component" value="Unassembled WGS sequence"/>
</dbReference>
<comment type="caution">
    <text evidence="1">The sequence shown here is derived from an EMBL/GenBank/DDBJ whole genome shotgun (WGS) entry which is preliminary data.</text>
</comment>
<accession>A0A4Y2E779</accession>
<gene>
    <name evidence="1" type="ORF">AVEN_50346_1</name>
</gene>
<organism evidence="1 2">
    <name type="scientific">Araneus ventricosus</name>
    <name type="common">Orbweaver spider</name>
    <name type="synonym">Epeira ventricosa</name>
    <dbReference type="NCBI Taxonomy" id="182803"/>
    <lineage>
        <taxon>Eukaryota</taxon>
        <taxon>Metazoa</taxon>
        <taxon>Ecdysozoa</taxon>
        <taxon>Arthropoda</taxon>
        <taxon>Chelicerata</taxon>
        <taxon>Arachnida</taxon>
        <taxon>Araneae</taxon>
        <taxon>Araneomorphae</taxon>
        <taxon>Entelegynae</taxon>
        <taxon>Araneoidea</taxon>
        <taxon>Araneidae</taxon>
        <taxon>Araneus</taxon>
    </lineage>
</organism>
<keyword evidence="2" id="KW-1185">Reference proteome</keyword>
<evidence type="ECO:0000313" key="1">
    <source>
        <dbReference type="EMBL" id="GBM25003.1"/>
    </source>
</evidence>
<reference evidence="1 2" key="1">
    <citation type="journal article" date="2019" name="Sci. Rep.">
        <title>Orb-weaving spider Araneus ventricosus genome elucidates the spidroin gene catalogue.</title>
        <authorList>
            <person name="Kono N."/>
            <person name="Nakamura H."/>
            <person name="Ohtoshi R."/>
            <person name="Moran D.A.P."/>
            <person name="Shinohara A."/>
            <person name="Yoshida Y."/>
            <person name="Fujiwara M."/>
            <person name="Mori M."/>
            <person name="Tomita M."/>
            <person name="Arakawa K."/>
        </authorList>
    </citation>
    <scope>NUCLEOTIDE SEQUENCE [LARGE SCALE GENOMIC DNA]</scope>
</reference>